<accession>A0A7J7R966</accession>
<reference evidence="2 3" key="1">
    <citation type="journal article" date="2020" name="Nature">
        <title>Six reference-quality genomes reveal evolution of bat adaptations.</title>
        <authorList>
            <person name="Jebb D."/>
            <person name="Huang Z."/>
            <person name="Pippel M."/>
            <person name="Hughes G.M."/>
            <person name="Lavrichenko K."/>
            <person name="Devanna P."/>
            <person name="Winkler S."/>
            <person name="Jermiin L.S."/>
            <person name="Skirmuntt E.C."/>
            <person name="Katzourakis A."/>
            <person name="Burkitt-Gray L."/>
            <person name="Ray D.A."/>
            <person name="Sullivan K.A.M."/>
            <person name="Roscito J.G."/>
            <person name="Kirilenko B.M."/>
            <person name="Davalos L.M."/>
            <person name="Corthals A.P."/>
            <person name="Power M.L."/>
            <person name="Jones G."/>
            <person name="Ransome R.D."/>
            <person name="Dechmann D.K.N."/>
            <person name="Locatelli A.G."/>
            <person name="Puechmaille S.J."/>
            <person name="Fedrigo O."/>
            <person name="Jarvis E.D."/>
            <person name="Hiller M."/>
            <person name="Vernes S.C."/>
            <person name="Myers E.W."/>
            <person name="Teeling E.C."/>
        </authorList>
    </citation>
    <scope>NUCLEOTIDE SEQUENCE [LARGE SCALE GENOMIC DNA]</scope>
    <source>
        <strain evidence="2">MMyoMyo1</strain>
        <tissue evidence="2">Flight muscle</tissue>
    </source>
</reference>
<organism evidence="2 3">
    <name type="scientific">Myotis myotis</name>
    <name type="common">Greater mouse-eared bat</name>
    <name type="synonym">Vespertilio myotis</name>
    <dbReference type="NCBI Taxonomy" id="51298"/>
    <lineage>
        <taxon>Eukaryota</taxon>
        <taxon>Metazoa</taxon>
        <taxon>Chordata</taxon>
        <taxon>Craniata</taxon>
        <taxon>Vertebrata</taxon>
        <taxon>Euteleostomi</taxon>
        <taxon>Mammalia</taxon>
        <taxon>Eutheria</taxon>
        <taxon>Laurasiatheria</taxon>
        <taxon>Chiroptera</taxon>
        <taxon>Yangochiroptera</taxon>
        <taxon>Vespertilionidae</taxon>
        <taxon>Myotis</taxon>
    </lineage>
</organism>
<sequence>MLVGFFLSYWLGYYLTLSSLQVFASSCCILIYDGVSSSEAWFCSVVLLVLARAGVFPCIFGYLTVYHSLSENYVWRTLGDSSLHQRMCLFLPNISARSTLGNITDANRAANPSQSQPAPASFQVHLFLSLVCAPLSVQNIPAIFWVTLTQPMVQWDLSC</sequence>
<evidence type="ECO:0000313" key="3">
    <source>
        <dbReference type="Proteomes" id="UP000527355"/>
    </source>
</evidence>
<keyword evidence="1" id="KW-1133">Transmembrane helix</keyword>
<evidence type="ECO:0000256" key="1">
    <source>
        <dbReference type="SAM" id="Phobius"/>
    </source>
</evidence>
<feature type="transmembrane region" description="Helical" evidence="1">
    <location>
        <begin position="126"/>
        <end position="148"/>
    </location>
</feature>
<evidence type="ECO:0000313" key="2">
    <source>
        <dbReference type="EMBL" id="KAF6272679.1"/>
    </source>
</evidence>
<comment type="caution">
    <text evidence="2">The sequence shown here is derived from an EMBL/GenBank/DDBJ whole genome shotgun (WGS) entry which is preliminary data.</text>
</comment>
<protein>
    <submittedName>
        <fullName evidence="2">Uncharacterized protein</fullName>
    </submittedName>
</protein>
<gene>
    <name evidence="2" type="ORF">mMyoMyo1_010873</name>
</gene>
<proteinExistence type="predicted"/>
<dbReference type="AlphaFoldDB" id="A0A7J7R966"/>
<name>A0A7J7R966_MYOMY</name>
<dbReference type="EMBL" id="JABWUV010000034">
    <property type="protein sequence ID" value="KAF6272679.1"/>
    <property type="molecule type" value="Genomic_DNA"/>
</dbReference>
<keyword evidence="1" id="KW-0812">Transmembrane</keyword>
<keyword evidence="1" id="KW-0472">Membrane</keyword>
<dbReference type="Proteomes" id="UP000527355">
    <property type="component" value="Unassembled WGS sequence"/>
</dbReference>
<feature type="transmembrane region" description="Helical" evidence="1">
    <location>
        <begin position="12"/>
        <end position="33"/>
    </location>
</feature>
<keyword evidence="3" id="KW-1185">Reference proteome</keyword>
<feature type="transmembrane region" description="Helical" evidence="1">
    <location>
        <begin position="40"/>
        <end position="63"/>
    </location>
</feature>